<dbReference type="Gene3D" id="3.40.50.1820">
    <property type="entry name" value="alpha/beta hydrolase"/>
    <property type="match status" value="1"/>
</dbReference>
<gene>
    <name evidence="6" type="ORF">LPJ61_002386</name>
</gene>
<evidence type="ECO:0000259" key="5">
    <source>
        <dbReference type="Pfam" id="PF00561"/>
    </source>
</evidence>
<dbReference type="Proteomes" id="UP001143981">
    <property type="component" value="Unassembled WGS sequence"/>
</dbReference>
<protein>
    <recommendedName>
        <fullName evidence="5">AB hydrolase-1 domain-containing protein</fullName>
    </recommendedName>
</protein>
<keyword evidence="3" id="KW-0378">Hydrolase</keyword>
<dbReference type="PANTHER" id="PTHR10794:SF63">
    <property type="entry name" value="ALPHA_BETA HYDROLASE 1, ISOFORM A"/>
    <property type="match status" value="1"/>
</dbReference>
<evidence type="ECO:0000256" key="1">
    <source>
        <dbReference type="ARBA" id="ARBA00010884"/>
    </source>
</evidence>
<feature type="active site" description="Charge relay system" evidence="4">
    <location>
        <position position="371"/>
    </location>
</feature>
<dbReference type="InterPro" id="IPR000952">
    <property type="entry name" value="AB_hydrolase_4_CS"/>
</dbReference>
<evidence type="ECO:0000256" key="4">
    <source>
        <dbReference type="PIRSR" id="PIRSR005211-1"/>
    </source>
</evidence>
<dbReference type="PANTHER" id="PTHR10794">
    <property type="entry name" value="ABHYDROLASE DOMAIN-CONTAINING PROTEIN"/>
    <property type="match status" value="1"/>
</dbReference>
<dbReference type="InterPro" id="IPR000073">
    <property type="entry name" value="AB_hydrolase_1"/>
</dbReference>
<evidence type="ECO:0000256" key="3">
    <source>
        <dbReference type="ARBA" id="ARBA00022801"/>
    </source>
</evidence>
<comment type="similarity">
    <text evidence="1">Belongs to the AB hydrolase superfamily. AB hydrolase 4 family.</text>
</comment>
<evidence type="ECO:0000256" key="2">
    <source>
        <dbReference type="ARBA" id="ARBA00022487"/>
    </source>
</evidence>
<feature type="active site" description="Charge relay system" evidence="4">
    <location>
        <position position="211"/>
    </location>
</feature>
<dbReference type="AlphaFoldDB" id="A0A9W7YEW7"/>
<feature type="active site" description="Charge relay system" evidence="4">
    <location>
        <position position="342"/>
    </location>
</feature>
<dbReference type="InterPro" id="IPR050960">
    <property type="entry name" value="AB_hydrolase_4_sf"/>
</dbReference>
<dbReference type="PROSITE" id="PS01133">
    <property type="entry name" value="UPF0017"/>
    <property type="match status" value="1"/>
</dbReference>
<sequence length="401" mass="43168">MDGITAVLAGAAAAVGAGLYYGTKRVVDKSKVRLVAAPLSGDKSDGCVRAIIEANCPSLVDPSQARLVPTPYLLNGMVHTIYCSTVALKKDSSSNIKYEREMRIMSDKGTVSLDWYPGRGGDSESTTPVVIVVTGLGGSSYEYHVRSLAKYLATKTNSKMRVVVANHRGCGRTPLTSSRLYNAYDTSDLADVVDYIAQCFPKAPIGCVGYSMGANLLVRYLGERGDNTPLTAAVGVSSPFDASLTGRSMSKPGFLNDNVFQPAVMSTLKRTVMRNLDMIQSGTIKYDIDAIMKAKRVSELDNELTAKTYGFKDCWEYYAAGSTIESVDNIKRPFLDISACDDPITPAAGIPLARIEKNPYTAVALVEYGGHIGFFTGLSPRIWVLKPIAEFLDAALVKSAE</sequence>
<dbReference type="EMBL" id="JANBOI010000295">
    <property type="protein sequence ID" value="KAJ1731744.1"/>
    <property type="molecule type" value="Genomic_DNA"/>
</dbReference>
<keyword evidence="7" id="KW-1185">Reference proteome</keyword>
<name>A0A9W7YEW7_9FUNG</name>
<proteinExistence type="inferred from homology"/>
<comment type="caution">
    <text evidence="6">The sequence shown here is derived from an EMBL/GenBank/DDBJ whole genome shotgun (WGS) entry which is preliminary data.</text>
</comment>
<dbReference type="GO" id="GO:0034338">
    <property type="term" value="F:short-chain carboxylesterase activity"/>
    <property type="evidence" value="ECO:0007669"/>
    <property type="project" value="TreeGrafter"/>
</dbReference>
<evidence type="ECO:0000313" key="6">
    <source>
        <dbReference type="EMBL" id="KAJ1731744.1"/>
    </source>
</evidence>
<dbReference type="InterPro" id="IPR012020">
    <property type="entry name" value="ABHD4"/>
</dbReference>
<dbReference type="PIRSF" id="PIRSF005211">
    <property type="entry name" value="Ab_hydro_YheT"/>
    <property type="match status" value="1"/>
</dbReference>
<keyword evidence="2" id="KW-0719">Serine esterase</keyword>
<reference evidence="6" key="1">
    <citation type="submission" date="2022-07" db="EMBL/GenBank/DDBJ databases">
        <title>Phylogenomic reconstructions and comparative analyses of Kickxellomycotina fungi.</title>
        <authorList>
            <person name="Reynolds N.K."/>
            <person name="Stajich J.E."/>
            <person name="Barry K."/>
            <person name="Grigoriev I.V."/>
            <person name="Crous P."/>
            <person name="Smith M.E."/>
        </authorList>
    </citation>
    <scope>NUCLEOTIDE SEQUENCE</scope>
    <source>
        <strain evidence="6">BCRC 34381</strain>
    </source>
</reference>
<feature type="domain" description="AB hydrolase-1" evidence="5">
    <location>
        <begin position="128"/>
        <end position="377"/>
    </location>
</feature>
<dbReference type="SUPFAM" id="SSF53474">
    <property type="entry name" value="alpha/beta-Hydrolases"/>
    <property type="match status" value="1"/>
</dbReference>
<dbReference type="GO" id="GO:0047372">
    <property type="term" value="F:monoacylglycerol lipase activity"/>
    <property type="evidence" value="ECO:0007669"/>
    <property type="project" value="TreeGrafter"/>
</dbReference>
<organism evidence="6 7">
    <name type="scientific">Coemansia biformis</name>
    <dbReference type="NCBI Taxonomy" id="1286918"/>
    <lineage>
        <taxon>Eukaryota</taxon>
        <taxon>Fungi</taxon>
        <taxon>Fungi incertae sedis</taxon>
        <taxon>Zoopagomycota</taxon>
        <taxon>Kickxellomycotina</taxon>
        <taxon>Kickxellomycetes</taxon>
        <taxon>Kickxellales</taxon>
        <taxon>Kickxellaceae</taxon>
        <taxon>Coemansia</taxon>
    </lineage>
</organism>
<dbReference type="Pfam" id="PF00561">
    <property type="entry name" value="Abhydrolase_1"/>
    <property type="match status" value="1"/>
</dbReference>
<dbReference type="OrthoDB" id="5954035at2759"/>
<dbReference type="InterPro" id="IPR029058">
    <property type="entry name" value="AB_hydrolase_fold"/>
</dbReference>
<accession>A0A9W7YEW7</accession>
<evidence type="ECO:0000313" key="7">
    <source>
        <dbReference type="Proteomes" id="UP001143981"/>
    </source>
</evidence>